<sequence length="71" mass="6812">MTPAATPSVIGLSSGDKPVALPSITCKREAPKNDGVTGVVSAAGTPILKSVGELAPLAGLGARDDPAGSAT</sequence>
<organism evidence="1 2">
    <name type="scientific">Ficus carica</name>
    <name type="common">Common fig</name>
    <dbReference type="NCBI Taxonomy" id="3494"/>
    <lineage>
        <taxon>Eukaryota</taxon>
        <taxon>Viridiplantae</taxon>
        <taxon>Streptophyta</taxon>
        <taxon>Embryophyta</taxon>
        <taxon>Tracheophyta</taxon>
        <taxon>Spermatophyta</taxon>
        <taxon>Magnoliopsida</taxon>
        <taxon>eudicotyledons</taxon>
        <taxon>Gunneridae</taxon>
        <taxon>Pentapetalae</taxon>
        <taxon>rosids</taxon>
        <taxon>fabids</taxon>
        <taxon>Rosales</taxon>
        <taxon>Moraceae</taxon>
        <taxon>Ficeae</taxon>
        <taxon>Ficus</taxon>
    </lineage>
</organism>
<dbReference type="Proteomes" id="UP001187192">
    <property type="component" value="Unassembled WGS sequence"/>
</dbReference>
<keyword evidence="2" id="KW-1185">Reference proteome</keyword>
<proteinExistence type="predicted"/>
<evidence type="ECO:0000313" key="1">
    <source>
        <dbReference type="EMBL" id="GMN63135.1"/>
    </source>
</evidence>
<protein>
    <submittedName>
        <fullName evidence="1">Uncharacterized protein</fullName>
    </submittedName>
</protein>
<reference evidence="1" key="1">
    <citation type="submission" date="2023-07" db="EMBL/GenBank/DDBJ databases">
        <title>draft genome sequence of fig (Ficus carica).</title>
        <authorList>
            <person name="Takahashi T."/>
            <person name="Nishimura K."/>
        </authorList>
    </citation>
    <scope>NUCLEOTIDE SEQUENCE</scope>
</reference>
<accession>A0AA88DWA2</accession>
<comment type="caution">
    <text evidence="1">The sequence shown here is derived from an EMBL/GenBank/DDBJ whole genome shotgun (WGS) entry which is preliminary data.</text>
</comment>
<evidence type="ECO:0000313" key="2">
    <source>
        <dbReference type="Proteomes" id="UP001187192"/>
    </source>
</evidence>
<dbReference type="EMBL" id="BTGU01000143">
    <property type="protein sequence ID" value="GMN63135.1"/>
    <property type="molecule type" value="Genomic_DNA"/>
</dbReference>
<gene>
    <name evidence="1" type="ORF">TIFTF001_032217</name>
</gene>
<name>A0AA88DWA2_FICCA</name>
<dbReference type="AlphaFoldDB" id="A0AA88DWA2"/>